<sequence>MAKFFCMALTFGYFVYNYSVFGVHLVDLLLMLSLVGVLVMPKDVSPKTSSVRLSCFFALFVSFNFADGLLLTGEQFLKLNNYASYNEGAATILKQKNIDIGELGYFQASRLLLEFDLRGFVDIKPDNLEIELN</sequence>
<dbReference type="Proteomes" id="UP001177212">
    <property type="component" value="Unassembled WGS sequence"/>
</dbReference>
<evidence type="ECO:0000313" key="2">
    <source>
        <dbReference type="EMBL" id="MDP2564277.1"/>
    </source>
</evidence>
<dbReference type="RefSeq" id="WP_305471558.1">
    <property type="nucleotide sequence ID" value="NZ_JAUYVT010000004.1"/>
</dbReference>
<organism evidence="2 3">
    <name type="scientific">Pseudoalteromonas marina</name>
    <dbReference type="NCBI Taxonomy" id="267375"/>
    <lineage>
        <taxon>Bacteria</taxon>
        <taxon>Pseudomonadati</taxon>
        <taxon>Pseudomonadota</taxon>
        <taxon>Gammaproteobacteria</taxon>
        <taxon>Alteromonadales</taxon>
        <taxon>Pseudoalteromonadaceae</taxon>
        <taxon>Pseudoalteromonas</taxon>
    </lineage>
</organism>
<keyword evidence="1" id="KW-1133">Transmembrane helix</keyword>
<proteinExistence type="predicted"/>
<comment type="caution">
    <text evidence="2">The sequence shown here is derived from an EMBL/GenBank/DDBJ whole genome shotgun (WGS) entry which is preliminary data.</text>
</comment>
<accession>A0ABT9FBX9</accession>
<keyword evidence="1" id="KW-0472">Membrane</keyword>
<keyword evidence="1" id="KW-0812">Transmembrane</keyword>
<protein>
    <submittedName>
        <fullName evidence="2">Uncharacterized protein</fullName>
    </submittedName>
</protein>
<keyword evidence="3" id="KW-1185">Reference proteome</keyword>
<reference evidence="2" key="1">
    <citation type="submission" date="2023-07" db="EMBL/GenBank/DDBJ databases">
        <title>Genome content predicts the carbon catabolic preferences of heterotrophic bacteria.</title>
        <authorList>
            <person name="Gralka M."/>
        </authorList>
    </citation>
    <scope>NUCLEOTIDE SEQUENCE</scope>
    <source>
        <strain evidence="2">4G09</strain>
    </source>
</reference>
<name>A0ABT9FBX9_9GAMM</name>
<gene>
    <name evidence="2" type="ORF">Q8W34_06505</name>
</gene>
<feature type="transmembrane region" description="Helical" evidence="1">
    <location>
        <begin position="20"/>
        <end position="39"/>
    </location>
</feature>
<evidence type="ECO:0000313" key="3">
    <source>
        <dbReference type="Proteomes" id="UP001177212"/>
    </source>
</evidence>
<feature type="transmembrane region" description="Helical" evidence="1">
    <location>
        <begin position="51"/>
        <end position="71"/>
    </location>
</feature>
<evidence type="ECO:0000256" key="1">
    <source>
        <dbReference type="SAM" id="Phobius"/>
    </source>
</evidence>
<dbReference type="EMBL" id="JAUYVT010000004">
    <property type="protein sequence ID" value="MDP2564277.1"/>
    <property type="molecule type" value="Genomic_DNA"/>
</dbReference>